<evidence type="ECO:0000313" key="2">
    <source>
        <dbReference type="Proteomes" id="UP000800082"/>
    </source>
</evidence>
<name>A0A6A5R3A9_9PLEO</name>
<evidence type="ECO:0000313" key="1">
    <source>
        <dbReference type="EMBL" id="KAF1922113.1"/>
    </source>
</evidence>
<reference evidence="1" key="1">
    <citation type="journal article" date="2020" name="Stud. Mycol.">
        <title>101 Dothideomycetes genomes: a test case for predicting lifestyles and emergence of pathogens.</title>
        <authorList>
            <person name="Haridas S."/>
            <person name="Albert R."/>
            <person name="Binder M."/>
            <person name="Bloem J."/>
            <person name="Labutti K."/>
            <person name="Salamov A."/>
            <person name="Andreopoulos B."/>
            <person name="Baker S."/>
            <person name="Barry K."/>
            <person name="Bills G."/>
            <person name="Bluhm B."/>
            <person name="Cannon C."/>
            <person name="Castanera R."/>
            <person name="Culley D."/>
            <person name="Daum C."/>
            <person name="Ezra D."/>
            <person name="Gonzalez J."/>
            <person name="Henrissat B."/>
            <person name="Kuo A."/>
            <person name="Liang C."/>
            <person name="Lipzen A."/>
            <person name="Lutzoni F."/>
            <person name="Magnuson J."/>
            <person name="Mondo S."/>
            <person name="Nolan M."/>
            <person name="Ohm R."/>
            <person name="Pangilinan J."/>
            <person name="Park H.-J."/>
            <person name="Ramirez L."/>
            <person name="Alfaro M."/>
            <person name="Sun H."/>
            <person name="Tritt A."/>
            <person name="Yoshinaga Y."/>
            <person name="Zwiers L.-H."/>
            <person name="Turgeon B."/>
            <person name="Goodwin S."/>
            <person name="Spatafora J."/>
            <person name="Crous P."/>
            <person name="Grigoriev I."/>
        </authorList>
    </citation>
    <scope>NUCLEOTIDE SEQUENCE</scope>
    <source>
        <strain evidence="1">CBS 183.55</strain>
    </source>
</reference>
<dbReference type="Proteomes" id="UP000800082">
    <property type="component" value="Unassembled WGS sequence"/>
</dbReference>
<dbReference type="EMBL" id="ML979122">
    <property type="protein sequence ID" value="KAF1922113.1"/>
    <property type="molecule type" value="Genomic_DNA"/>
</dbReference>
<gene>
    <name evidence="1" type="ORF">M421DRAFT_175931</name>
</gene>
<sequence length="72" mass="7808">MWIGAKLRGSPKTLITKLHKETYKVAPLTTGGTVTSLEILDTNQGMGNRGSKIDSIISVKEQRVDGSSVFVF</sequence>
<organism evidence="1 2">
    <name type="scientific">Didymella exigua CBS 183.55</name>
    <dbReference type="NCBI Taxonomy" id="1150837"/>
    <lineage>
        <taxon>Eukaryota</taxon>
        <taxon>Fungi</taxon>
        <taxon>Dikarya</taxon>
        <taxon>Ascomycota</taxon>
        <taxon>Pezizomycotina</taxon>
        <taxon>Dothideomycetes</taxon>
        <taxon>Pleosporomycetidae</taxon>
        <taxon>Pleosporales</taxon>
        <taxon>Pleosporineae</taxon>
        <taxon>Didymellaceae</taxon>
        <taxon>Didymella</taxon>
    </lineage>
</organism>
<dbReference type="GeneID" id="54345481"/>
<proteinExistence type="predicted"/>
<accession>A0A6A5R3A9</accession>
<dbReference type="OrthoDB" id="3660699at2759"/>
<dbReference type="AlphaFoldDB" id="A0A6A5R3A9"/>
<dbReference type="RefSeq" id="XP_033442367.1">
    <property type="nucleotide sequence ID" value="XM_033587834.1"/>
</dbReference>
<protein>
    <submittedName>
        <fullName evidence="1">Uncharacterized protein</fullName>
    </submittedName>
</protein>
<keyword evidence="2" id="KW-1185">Reference proteome</keyword>